<dbReference type="PANTHER" id="PTHR35564:SF3">
    <property type="entry name" value="TYPE VI SECRETION SYSTEM BASEPLATE SUBUNIT TSSG"/>
    <property type="match status" value="1"/>
</dbReference>
<dbReference type="RefSeq" id="WP_257086130.1">
    <property type="nucleotide sequence ID" value="NZ_CP102097.1"/>
</dbReference>
<gene>
    <name evidence="1" type="primary">tssG</name>
    <name evidence="1" type="ORF">NP165_19530</name>
</gene>
<dbReference type="PANTHER" id="PTHR35564">
    <property type="match status" value="1"/>
</dbReference>
<dbReference type="Pfam" id="PF06996">
    <property type="entry name" value="T6SS_TssG"/>
    <property type="match status" value="1"/>
</dbReference>
<dbReference type="EMBL" id="CP102097">
    <property type="protein sequence ID" value="UUM32464.1"/>
    <property type="molecule type" value="Genomic_DNA"/>
</dbReference>
<evidence type="ECO:0000313" key="2">
    <source>
        <dbReference type="Proteomes" id="UP001058602"/>
    </source>
</evidence>
<organism evidence="1 2">
    <name type="scientific">Vibrio japonicus</name>
    <dbReference type="NCBI Taxonomy" id="1824638"/>
    <lineage>
        <taxon>Bacteria</taxon>
        <taxon>Pseudomonadati</taxon>
        <taxon>Pseudomonadota</taxon>
        <taxon>Gammaproteobacteria</taxon>
        <taxon>Vibrionales</taxon>
        <taxon>Vibrionaceae</taxon>
        <taxon>Vibrio</taxon>
    </lineage>
</organism>
<accession>A0ABY5LP27</accession>
<evidence type="ECO:0000313" key="1">
    <source>
        <dbReference type="EMBL" id="UUM32464.1"/>
    </source>
</evidence>
<dbReference type="NCBIfam" id="TIGR03347">
    <property type="entry name" value="VI_chp_1"/>
    <property type="match status" value="1"/>
</dbReference>
<name>A0ABY5LP27_9VIBR</name>
<keyword evidence="2" id="KW-1185">Reference proteome</keyword>
<dbReference type="Proteomes" id="UP001058602">
    <property type="component" value="Chromosome 2"/>
</dbReference>
<protein>
    <submittedName>
        <fullName evidence="1">Type VI secretion system baseplate subunit TssG</fullName>
    </submittedName>
</protein>
<reference evidence="1" key="1">
    <citation type="submission" date="2022-07" db="EMBL/GenBank/DDBJ databases">
        <title>Complete genome of Vibrio japonicus strain JCM 31412T and phylogenomic assessment of the Nereis clade of the genus Vibrio.</title>
        <authorList>
            <person name="Shlafstein M.D."/>
            <person name="Emsley S.A."/>
            <person name="Ushijima B."/>
            <person name="Videau P."/>
            <person name="Saw J.H."/>
        </authorList>
    </citation>
    <scope>NUCLEOTIDE SEQUENCE</scope>
    <source>
        <strain evidence="1">JCM 31412</strain>
    </source>
</reference>
<proteinExistence type="predicted"/>
<sequence length="332" mass="37833">MINVLSDSSYEFSFYQAVLLLEKHYQLEPNSNFVAVGENKYFHQERIAFSVSPSLGFPKSDMDFIVHMERNGQQYTQVETNFLGLHGASSPLPASYTEKLAGRDPDDNPVKDFFDFFHNRYTSLLYRVWKKYRYHVQYQSGASDTFSGRMLHLAGLSSVIQECEVAELDRAKILSYVNQLSTRTRSPKLISGIVAHYFSLPNVRVEEWVYRRVEIAECQRNKLNRANCALGDTFLLGKSIVDLNGKFNLCIDDVDFATFEQFNSGGESHKTLVALMRFILRDPMSWDLKMTVNLDTIPDNKLGSEEGNSLGQTFWLGKPNPKDATIKVIGSI</sequence>
<dbReference type="InterPro" id="IPR010732">
    <property type="entry name" value="T6SS_TssG-like"/>
</dbReference>